<dbReference type="GO" id="GO:0005507">
    <property type="term" value="F:copper ion binding"/>
    <property type="evidence" value="ECO:0007669"/>
    <property type="project" value="InterPro"/>
</dbReference>
<dbReference type="EMBL" id="CP019082">
    <property type="protein sequence ID" value="APW63165.1"/>
    <property type="molecule type" value="Genomic_DNA"/>
</dbReference>
<dbReference type="InterPro" id="IPR036909">
    <property type="entry name" value="Cyt_c-like_dom_sf"/>
</dbReference>
<dbReference type="GO" id="GO:0009055">
    <property type="term" value="F:electron transfer activity"/>
    <property type="evidence" value="ECO:0007669"/>
    <property type="project" value="InterPro"/>
</dbReference>
<dbReference type="Gene3D" id="1.10.760.10">
    <property type="entry name" value="Cytochrome c-like domain"/>
    <property type="match status" value="1"/>
</dbReference>
<dbReference type="KEGG" id="pbor:BSF38_04726"/>
<dbReference type="Proteomes" id="UP000186309">
    <property type="component" value="Chromosome"/>
</dbReference>
<dbReference type="InterPro" id="IPR011041">
    <property type="entry name" value="Quinoprot_gluc/sorb_DH_b-prop"/>
</dbReference>
<dbReference type="SUPFAM" id="SSF46626">
    <property type="entry name" value="Cytochrome c"/>
    <property type="match status" value="1"/>
</dbReference>
<keyword evidence="11" id="KW-1185">Reference proteome</keyword>
<dbReference type="InterPro" id="IPR011042">
    <property type="entry name" value="6-blade_b-propeller_TolB-like"/>
</dbReference>
<dbReference type="STRING" id="1387353.BSF38_04726"/>
<keyword evidence="2 7" id="KW-0349">Heme</keyword>
<dbReference type="PROSITE" id="PS00196">
    <property type="entry name" value="COPPER_BLUE"/>
    <property type="match status" value="1"/>
</dbReference>
<dbReference type="Gene3D" id="2.120.10.30">
    <property type="entry name" value="TolB, C-terminal domain"/>
    <property type="match status" value="1"/>
</dbReference>
<evidence type="ECO:0000256" key="5">
    <source>
        <dbReference type="ARBA" id="ARBA00023004"/>
    </source>
</evidence>
<name>A0A1U7CW58_9BACT</name>
<dbReference type="InterPro" id="IPR000923">
    <property type="entry name" value="BlueCu_1"/>
</dbReference>
<dbReference type="InterPro" id="IPR008972">
    <property type="entry name" value="Cupredoxin"/>
</dbReference>
<evidence type="ECO:0000313" key="10">
    <source>
        <dbReference type="EMBL" id="APW63165.1"/>
    </source>
</evidence>
<dbReference type="InterPro" id="IPR028871">
    <property type="entry name" value="BlueCu_1_BS"/>
</dbReference>
<dbReference type="SUPFAM" id="SSF51658">
    <property type="entry name" value="Xylose isomerase-like"/>
    <property type="match status" value="1"/>
</dbReference>
<dbReference type="Pfam" id="PF00127">
    <property type="entry name" value="Copper-bind"/>
    <property type="match status" value="1"/>
</dbReference>
<dbReference type="InterPro" id="IPR046476">
    <property type="entry name" value="DUF6797"/>
</dbReference>
<evidence type="ECO:0000256" key="3">
    <source>
        <dbReference type="ARBA" id="ARBA00022723"/>
    </source>
</evidence>
<keyword evidence="3 7" id="KW-0479">Metal-binding</keyword>
<dbReference type="SUPFAM" id="SSF49503">
    <property type="entry name" value="Cupredoxins"/>
    <property type="match status" value="1"/>
</dbReference>
<organism evidence="10 11">
    <name type="scientific">Paludisphaera borealis</name>
    <dbReference type="NCBI Taxonomy" id="1387353"/>
    <lineage>
        <taxon>Bacteria</taxon>
        <taxon>Pseudomonadati</taxon>
        <taxon>Planctomycetota</taxon>
        <taxon>Planctomycetia</taxon>
        <taxon>Isosphaerales</taxon>
        <taxon>Isosphaeraceae</taxon>
        <taxon>Paludisphaera</taxon>
    </lineage>
</organism>
<feature type="region of interest" description="Disordered" evidence="8">
    <location>
        <begin position="316"/>
        <end position="347"/>
    </location>
</feature>
<evidence type="ECO:0000256" key="6">
    <source>
        <dbReference type="ARBA" id="ARBA00023008"/>
    </source>
</evidence>
<reference evidence="11" key="1">
    <citation type="submission" date="2016-12" db="EMBL/GenBank/DDBJ databases">
        <title>Comparative genomics of four Isosphaeraceae planctomycetes: a common pool of plasmids and glycoside hydrolase genes.</title>
        <authorList>
            <person name="Ivanova A."/>
        </authorList>
    </citation>
    <scope>NUCLEOTIDE SEQUENCE [LARGE SCALE GENOMIC DNA]</scope>
    <source>
        <strain evidence="11">PX4</strain>
    </source>
</reference>
<evidence type="ECO:0000259" key="9">
    <source>
        <dbReference type="PROSITE" id="PS51007"/>
    </source>
</evidence>
<evidence type="ECO:0000313" key="11">
    <source>
        <dbReference type="Proteomes" id="UP000186309"/>
    </source>
</evidence>
<accession>A0A1U7CW58</accession>
<evidence type="ECO:0000256" key="7">
    <source>
        <dbReference type="PROSITE-ProRule" id="PRU00433"/>
    </source>
</evidence>
<proteinExistence type="predicted"/>
<dbReference type="PANTHER" id="PTHR33546:SF1">
    <property type="entry name" value="LARGE, MULTIFUNCTIONAL SECRETED PROTEIN"/>
    <property type="match status" value="1"/>
</dbReference>
<feature type="compositionally biased region" description="Pro residues" evidence="8">
    <location>
        <begin position="322"/>
        <end position="338"/>
    </location>
</feature>
<evidence type="ECO:0000256" key="4">
    <source>
        <dbReference type="ARBA" id="ARBA00022982"/>
    </source>
</evidence>
<keyword evidence="1" id="KW-0813">Transport</keyword>
<feature type="domain" description="Cytochrome c" evidence="9">
    <location>
        <begin position="364"/>
        <end position="501"/>
    </location>
</feature>
<dbReference type="InterPro" id="IPR009056">
    <property type="entry name" value="Cyt_c-like_dom"/>
</dbReference>
<dbReference type="RefSeq" id="WP_076351368.1">
    <property type="nucleotide sequence ID" value="NZ_CP019082.1"/>
</dbReference>
<dbReference type="InterPro" id="IPR036237">
    <property type="entry name" value="Xyl_isomerase-like_sf"/>
</dbReference>
<keyword evidence="5 7" id="KW-0408">Iron</keyword>
<dbReference type="InterPro" id="IPR013022">
    <property type="entry name" value="Xyl_isomerase-like_TIM-brl"/>
</dbReference>
<dbReference type="NCBIfam" id="TIGR02603">
    <property type="entry name" value="CxxCH_TIGR02603"/>
    <property type="match status" value="1"/>
</dbReference>
<dbReference type="PROSITE" id="PS51007">
    <property type="entry name" value="CYTC"/>
    <property type="match status" value="1"/>
</dbReference>
<keyword evidence="4" id="KW-0249">Electron transport</keyword>
<protein>
    <submittedName>
        <fullName evidence="10">Putative carbohydrate dehydrogenase, distantly related to bacterial beta-galactosidase</fullName>
    </submittedName>
</protein>
<dbReference type="Pfam" id="PF20601">
    <property type="entry name" value="DUF6797"/>
    <property type="match status" value="1"/>
</dbReference>
<dbReference type="GO" id="GO:0020037">
    <property type="term" value="F:heme binding"/>
    <property type="evidence" value="ECO:0007669"/>
    <property type="project" value="InterPro"/>
</dbReference>
<keyword evidence="6" id="KW-0186">Copper</keyword>
<dbReference type="CDD" id="cd04233">
    <property type="entry name" value="Auracyanin"/>
    <property type="match status" value="1"/>
</dbReference>
<dbReference type="OrthoDB" id="219211at2"/>
<evidence type="ECO:0000256" key="2">
    <source>
        <dbReference type="ARBA" id="ARBA00022617"/>
    </source>
</evidence>
<evidence type="ECO:0000256" key="8">
    <source>
        <dbReference type="SAM" id="MobiDB-lite"/>
    </source>
</evidence>
<dbReference type="Gene3D" id="3.20.20.150">
    <property type="entry name" value="Divalent-metal-dependent TIM barrel enzymes"/>
    <property type="match status" value="1"/>
</dbReference>
<dbReference type="InterPro" id="IPR013427">
    <property type="entry name" value="Haem-bd_dom_put"/>
</dbReference>
<dbReference type="PANTHER" id="PTHR33546">
    <property type="entry name" value="LARGE, MULTIFUNCTIONAL SECRETED PROTEIN-RELATED"/>
    <property type="match status" value="1"/>
</dbReference>
<dbReference type="Gene3D" id="2.60.40.420">
    <property type="entry name" value="Cupredoxins - blue copper proteins"/>
    <property type="match status" value="1"/>
</dbReference>
<evidence type="ECO:0000256" key="1">
    <source>
        <dbReference type="ARBA" id="ARBA00022448"/>
    </source>
</evidence>
<gene>
    <name evidence="10" type="ORF">BSF38_04726</name>
</gene>
<sequence>MNRSSSNRRPSRTWAWIGLLGILTLLTADFIRAQVTQDAAKPAPAPAAAKPGDGLYARDNLIAWCIVPFDSKKRPPEERAAMLERLGFKHFAYDWRAEHIPTFDAEVEALKRHGVSLDAFWMSGELNNETRNILDVLKRHNVKAQLWSLLDFGADKVEGAEQERRVEAAAKKLKPLADEAAKIGCTVALYNHGGWFGEPENQIAIIERLKKDGVANVGVVYNFHHGHDHLDRIKPLLAKMMPYLVALNINGMDPAGDRHDRKILPLGQGELDLELLRTIRESGYHGLIGILGHTMDDAEERLQDNLDGLDWLVPQLDGKVPGPKPTPRTPVAPRPAAPPAAATPLTPEEARQVAALVDAAQHDGDPARGAAVFADARFSCLPCHKVGAQGGTVGPDLTTIGQTLKPEELAESFLWPKRKVKEGYEAFALSIDDGRLIQGYKQGETATAITVREAAMGEVVTIPKTSIEEIKSLGTLMPDGLAATMTSREQADLLSFLTSLGKPGASSNLAMAMPAHGHAPASFPYDRQPLRPEYYASLGHHVNRERIYDFYAKEADYFRKQPTPPTLLPSYPGLDGGVNGHWGNQNEETWADGRWNKTILGSVMSGVFRGAGVTVPKAVCLKLGDQGELSTCFDPQTLCYEALWNGGFVRFTSVRHGFMEGLILDGQPLPRPEGAKPAKPFVYNGFYRHGKRVLISYTIDGEEWLDAPWVEGGKFARNAFPAAKHPLRDFTKGGPAEWPQILITKGKLGATRPYTTDTIEPPFNNPWNALLFFGDHDFLADGTAMICTMQGDVWRVEGLDGSLENVSWRRYASGLHQALGLVVTDDKTYVLGRDQITELQDRNGDGEADYYRCVNNAFTTSPAGHDFICGLQRDKTGDFYSASGPQGLLRIPGDGKPAQTIATGFRNPDGLGLTASGVLTVPNSEGEWVPTSMICEARPGNHFGYPGPKDDRAPEPPMVYLPRGIDNSSGGAVEVTSDRWGPLNGNLVHFSYGAGAAFLVLRDPVDGVPQGAVVPFPSDFLSGVHRGRFSPRDGQLYVSGMAGWGSYTALDGCFQRVRYTGDPVQMPVSFRAVENGVLIGFSQPVDPSIATRAGNTFAQAWNYRYSSGYGSLEYSTRHPGVAGHDPLAIRSVHVQPDGKTLFLEIPEVQPVNTLHLRLEVDAGPPHELFATINKLASPFTDFEGYKPVAKTIAAHPILADMATLKIKKAPNPWAGALPNARLVGIGAGKNLTFTVPSFKVKAGETIKLRFENPDVVPHNWVLTRPGSLARVGDLVNKIIAEPDAAARNYIPRSDDVLVYVDIIDPGSDARIFFKAPTTPGRYPYLCTFPGHWMVMNGVMTVE</sequence>
<dbReference type="Pfam" id="PF01261">
    <property type="entry name" value="AP_endonuc_2"/>
    <property type="match status" value="1"/>
</dbReference>
<dbReference type="SUPFAM" id="SSF50952">
    <property type="entry name" value="Soluble quinoprotein glucose dehydrogenase"/>
    <property type="match status" value="1"/>
</dbReference>